<proteinExistence type="predicted"/>
<accession>A0A7J7GQG6</accession>
<evidence type="ECO:0000313" key="1">
    <source>
        <dbReference type="EMBL" id="KAF5941648.1"/>
    </source>
</evidence>
<dbReference type="EMBL" id="JACBKZ010000009">
    <property type="protein sequence ID" value="KAF5941648.1"/>
    <property type="molecule type" value="Genomic_DNA"/>
</dbReference>
<name>A0A7J7GQG6_CAMSI</name>
<evidence type="ECO:0000313" key="2">
    <source>
        <dbReference type="Proteomes" id="UP000593564"/>
    </source>
</evidence>
<comment type="caution">
    <text evidence="1">The sequence shown here is derived from an EMBL/GenBank/DDBJ whole genome shotgun (WGS) entry which is preliminary data.</text>
</comment>
<dbReference type="Proteomes" id="UP000593564">
    <property type="component" value="Unassembled WGS sequence"/>
</dbReference>
<protein>
    <submittedName>
        <fullName evidence="1">Uncharacterized protein</fullName>
    </submittedName>
</protein>
<organism evidence="1 2">
    <name type="scientific">Camellia sinensis</name>
    <name type="common">Tea plant</name>
    <name type="synonym">Thea sinensis</name>
    <dbReference type="NCBI Taxonomy" id="4442"/>
    <lineage>
        <taxon>Eukaryota</taxon>
        <taxon>Viridiplantae</taxon>
        <taxon>Streptophyta</taxon>
        <taxon>Embryophyta</taxon>
        <taxon>Tracheophyta</taxon>
        <taxon>Spermatophyta</taxon>
        <taxon>Magnoliopsida</taxon>
        <taxon>eudicotyledons</taxon>
        <taxon>Gunneridae</taxon>
        <taxon>Pentapetalae</taxon>
        <taxon>asterids</taxon>
        <taxon>Ericales</taxon>
        <taxon>Theaceae</taxon>
        <taxon>Camellia</taxon>
    </lineage>
</organism>
<reference evidence="2" key="1">
    <citation type="journal article" date="2020" name="Nat. Commun.">
        <title>Genome assembly of wild tea tree DASZ reveals pedigree and selection history of tea varieties.</title>
        <authorList>
            <person name="Zhang W."/>
            <person name="Zhang Y."/>
            <person name="Qiu H."/>
            <person name="Guo Y."/>
            <person name="Wan H."/>
            <person name="Zhang X."/>
            <person name="Scossa F."/>
            <person name="Alseekh S."/>
            <person name="Zhang Q."/>
            <person name="Wang P."/>
            <person name="Xu L."/>
            <person name="Schmidt M.H."/>
            <person name="Jia X."/>
            <person name="Li D."/>
            <person name="Zhu A."/>
            <person name="Guo F."/>
            <person name="Chen W."/>
            <person name="Ni D."/>
            <person name="Usadel B."/>
            <person name="Fernie A.R."/>
            <person name="Wen W."/>
        </authorList>
    </citation>
    <scope>NUCLEOTIDE SEQUENCE [LARGE SCALE GENOMIC DNA]</scope>
    <source>
        <strain evidence="2">cv. G240</strain>
    </source>
</reference>
<dbReference type="AlphaFoldDB" id="A0A7J7GQG6"/>
<gene>
    <name evidence="1" type="ORF">HYC85_019290</name>
</gene>
<sequence length="59" mass="7180">MPMPWIKQCYELLRKNMFLKLKSWFEPYNRGSRREISPPSVQLRYYLLGQGTLTKFTHT</sequence>
<reference evidence="1 2" key="2">
    <citation type="submission" date="2020-07" db="EMBL/GenBank/DDBJ databases">
        <title>Genome assembly of wild tea tree DASZ reveals pedigree and selection history of tea varieties.</title>
        <authorList>
            <person name="Zhang W."/>
        </authorList>
    </citation>
    <scope>NUCLEOTIDE SEQUENCE [LARGE SCALE GENOMIC DNA]</scope>
    <source>
        <strain evidence="2">cv. G240</strain>
        <tissue evidence="1">Leaf</tissue>
    </source>
</reference>
<keyword evidence="2" id="KW-1185">Reference proteome</keyword>